<evidence type="ECO:0000256" key="2">
    <source>
        <dbReference type="ARBA" id="ARBA00023015"/>
    </source>
</evidence>
<organism evidence="6 7">
    <name type="scientific">Methylocystis rosea</name>
    <dbReference type="NCBI Taxonomy" id="173366"/>
    <lineage>
        <taxon>Bacteria</taxon>
        <taxon>Pseudomonadati</taxon>
        <taxon>Pseudomonadota</taxon>
        <taxon>Alphaproteobacteria</taxon>
        <taxon>Hyphomicrobiales</taxon>
        <taxon>Methylocystaceae</taxon>
        <taxon>Methylocystis</taxon>
    </lineage>
</organism>
<dbReference type="RefSeq" id="WP_124739224.1">
    <property type="nucleotide sequence ID" value="NZ_CP034086.1"/>
</dbReference>
<name>A0A3G8M8Z1_9HYPH</name>
<dbReference type="InterPro" id="IPR058163">
    <property type="entry name" value="LysR-type_TF_proteobact-type"/>
</dbReference>
<evidence type="ECO:0000313" key="6">
    <source>
        <dbReference type="EMBL" id="AZG77560.1"/>
    </source>
</evidence>
<dbReference type="InterPro" id="IPR036388">
    <property type="entry name" value="WH-like_DNA-bd_sf"/>
</dbReference>
<dbReference type="GO" id="GO:0003700">
    <property type="term" value="F:DNA-binding transcription factor activity"/>
    <property type="evidence" value="ECO:0007669"/>
    <property type="project" value="InterPro"/>
</dbReference>
<protein>
    <submittedName>
        <fullName evidence="6">LysR family transcriptional regulator</fullName>
    </submittedName>
</protein>
<evidence type="ECO:0000313" key="7">
    <source>
        <dbReference type="Proteomes" id="UP000273982"/>
    </source>
</evidence>
<feature type="domain" description="HTH lysR-type" evidence="5">
    <location>
        <begin position="8"/>
        <end position="62"/>
    </location>
</feature>
<dbReference type="PANTHER" id="PTHR30537">
    <property type="entry name" value="HTH-TYPE TRANSCRIPTIONAL REGULATOR"/>
    <property type="match status" value="1"/>
</dbReference>
<accession>A0A3G8M8Z1</accession>
<dbReference type="GO" id="GO:0006351">
    <property type="term" value="P:DNA-templated transcription"/>
    <property type="evidence" value="ECO:0007669"/>
    <property type="project" value="TreeGrafter"/>
</dbReference>
<dbReference type="InterPro" id="IPR000847">
    <property type="entry name" value="LysR_HTH_N"/>
</dbReference>
<evidence type="ECO:0000256" key="4">
    <source>
        <dbReference type="ARBA" id="ARBA00023163"/>
    </source>
</evidence>
<dbReference type="InterPro" id="IPR036390">
    <property type="entry name" value="WH_DNA-bd_sf"/>
</dbReference>
<reference evidence="6 7" key="1">
    <citation type="submission" date="2018-11" db="EMBL/GenBank/DDBJ databases">
        <title>Genome squencing of methanotrophic bacteria isolated from alkaline groundwater in Korea.</title>
        <authorList>
            <person name="Nguyen L.N."/>
        </authorList>
    </citation>
    <scope>NUCLEOTIDE SEQUENCE [LARGE SCALE GENOMIC DNA]</scope>
    <source>
        <strain evidence="6 7">GW6</strain>
    </source>
</reference>
<dbReference type="Pfam" id="PF03466">
    <property type="entry name" value="LysR_substrate"/>
    <property type="match status" value="1"/>
</dbReference>
<evidence type="ECO:0000259" key="5">
    <source>
        <dbReference type="PROSITE" id="PS50931"/>
    </source>
</evidence>
<evidence type="ECO:0000256" key="3">
    <source>
        <dbReference type="ARBA" id="ARBA00023125"/>
    </source>
</evidence>
<dbReference type="Pfam" id="PF00126">
    <property type="entry name" value="HTH_1"/>
    <property type="match status" value="1"/>
</dbReference>
<dbReference type="PANTHER" id="PTHR30537:SF3">
    <property type="entry name" value="TRANSCRIPTIONAL REGULATORY PROTEIN"/>
    <property type="match status" value="1"/>
</dbReference>
<dbReference type="Gene3D" id="3.40.190.290">
    <property type="match status" value="1"/>
</dbReference>
<dbReference type="SUPFAM" id="SSF46785">
    <property type="entry name" value="Winged helix' DNA-binding domain"/>
    <property type="match status" value="1"/>
</dbReference>
<proteinExistence type="inferred from homology"/>
<dbReference type="AlphaFoldDB" id="A0A3G8M8Z1"/>
<dbReference type="GO" id="GO:0043565">
    <property type="term" value="F:sequence-specific DNA binding"/>
    <property type="evidence" value="ECO:0007669"/>
    <property type="project" value="TreeGrafter"/>
</dbReference>
<dbReference type="EMBL" id="CP034086">
    <property type="protein sequence ID" value="AZG77560.1"/>
    <property type="molecule type" value="Genomic_DNA"/>
</dbReference>
<keyword evidence="4" id="KW-0804">Transcription</keyword>
<keyword evidence="2" id="KW-0805">Transcription regulation</keyword>
<dbReference type="Gene3D" id="1.10.10.10">
    <property type="entry name" value="Winged helix-like DNA-binding domain superfamily/Winged helix DNA-binding domain"/>
    <property type="match status" value="1"/>
</dbReference>
<dbReference type="PROSITE" id="PS50931">
    <property type="entry name" value="HTH_LYSR"/>
    <property type="match status" value="1"/>
</dbReference>
<dbReference type="InterPro" id="IPR005119">
    <property type="entry name" value="LysR_subst-bd"/>
</dbReference>
<dbReference type="KEGG" id="mros:EHO51_12920"/>
<dbReference type="Proteomes" id="UP000273982">
    <property type="component" value="Chromosome"/>
</dbReference>
<gene>
    <name evidence="6" type="ORF">EHO51_12920</name>
</gene>
<keyword evidence="3" id="KW-0238">DNA-binding</keyword>
<sequence>MSANLPPLNWNDLRYVLAVARANAIAPAAKALRVDETTVARRVRRIEQGLGLTLFEPRWRLTEIGSYIIERAERMEEEAIAIAESSTGVDAEPTGSVRITAIPLIASRLLLPAIKQLTQVYPGLSLEVVAEPRNLSVMRRDADLALRHARPREDQRAITRRIADLDYAVYAPSEGDARRLSWITYEAEMAGLPHVAWINRAVSRQGHPAGLAVNDSELALNAVKFGIGKSLLPCLIADRESGLRRLGDKAPVLKREVWLLVNPGDRNVPRIRAVTAWIEGIFGATQNPQAL</sequence>
<comment type="similarity">
    <text evidence="1">Belongs to the LysR transcriptional regulatory family.</text>
</comment>
<dbReference type="SUPFAM" id="SSF53850">
    <property type="entry name" value="Periplasmic binding protein-like II"/>
    <property type="match status" value="1"/>
</dbReference>
<evidence type="ECO:0000256" key="1">
    <source>
        <dbReference type="ARBA" id="ARBA00009437"/>
    </source>
</evidence>